<evidence type="ECO:0000259" key="5">
    <source>
        <dbReference type="PROSITE" id="PS51778"/>
    </source>
</evidence>
<keyword evidence="2 4" id="KW-0472">Membrane</keyword>
<feature type="compositionally biased region" description="Basic and acidic residues" evidence="3">
    <location>
        <begin position="18"/>
        <end position="36"/>
    </location>
</feature>
<evidence type="ECO:0000313" key="7">
    <source>
        <dbReference type="Proteomes" id="UP000242875"/>
    </source>
</evidence>
<evidence type="ECO:0000256" key="3">
    <source>
        <dbReference type="SAM" id="MobiDB-lite"/>
    </source>
</evidence>
<keyword evidence="4" id="KW-1133">Transmembrane helix</keyword>
<comment type="subcellular location">
    <subcellularLocation>
        <location evidence="1">Membrane</location>
    </subcellularLocation>
</comment>
<reference evidence="6 7" key="1">
    <citation type="journal article" date="2017" name="Mycologia">
        <title>Bifiguratus adelaidae, gen. et sp. nov., a new member of Mucoromycotina in endophytic and soil-dwelling habitats.</title>
        <authorList>
            <person name="Torres-Cruz T.J."/>
            <person name="Billingsley Tobias T.L."/>
            <person name="Almatruk M."/>
            <person name="Hesse C."/>
            <person name="Kuske C.R."/>
            <person name="Desiro A."/>
            <person name="Benucci G.M."/>
            <person name="Bonito G."/>
            <person name="Stajich J.E."/>
            <person name="Dunlap C."/>
            <person name="Arnold A.E."/>
            <person name="Porras-Alfaro A."/>
        </authorList>
    </citation>
    <scope>NUCLEOTIDE SEQUENCE [LARGE SCALE GENOMIC DNA]</scope>
    <source>
        <strain evidence="6 7">AZ0501</strain>
    </source>
</reference>
<sequence length="695" mass="75164">MALEPNTSNLDPGIKFKSSKEEGASVREGDKSDDFSRLLAGSSIPNSLAQVMSVLKRSASPGLEERPDSASSAQPMDNVKADQVMDGTNRATENASGVSHGKDRKSLAASDIIVTAPPVLGPVSSRTSTESDAGTSLSYTRHRHRRGERREKLKQVAKKVAEDIGTKLNVPSLTHEPGSPDNKRPRSPVNRVTTINSESDQESENLHRSNSNSSLNARFKQAASKGNRKRRSSDLGPRPDIHQLLVGLPSSRKNSQLNAATNGLGSLQERPSSTSPARHDDGSDDEDNASIASTRSAPPATPALEKENAFGQDVVTEPRRVVETLASIQSSLNQNEGAERDLDSVGEQAKALSLRARGTRDRYQSTSAHIRTKLNDSLAKIGITIPKERRSIRSRSSSIKSSNDDQINSSASLTADTNACPCPCESNNEHEPHVSGDYVINGDVDEVAETMLGGLGRKLEKEGGEERTQAFHDFMLSQGNRDLTLGEWESQDGVLKRDMTYIKPLNGSIGPKETSCKTSFSVAYDKPGAYMVVTGVTTTPDVPQGNTFHVNTRHCFMKASAGRTRLLATFEVEFMKSSLLKSTIQKAASSGQESSVKDHIEFMKVFVSKHPNLFTLPAPGSAEPEKVTSPPTTATQGKAVSETSLLNVPIPAIEIRYVPWILAFMLAIVNIIFLSKIESRLSTLNTILAQSRTTI</sequence>
<dbReference type="InterPro" id="IPR051482">
    <property type="entry name" value="Cholesterol_transport"/>
</dbReference>
<dbReference type="PANTHER" id="PTHR23319:SF4">
    <property type="entry name" value="GRAM DOMAIN CONTAINING 1B, ISOFORM E"/>
    <property type="match status" value="1"/>
</dbReference>
<dbReference type="GO" id="GO:0140268">
    <property type="term" value="C:endoplasmic reticulum-plasma membrane contact site"/>
    <property type="evidence" value="ECO:0007669"/>
    <property type="project" value="TreeGrafter"/>
</dbReference>
<feature type="transmembrane region" description="Helical" evidence="4">
    <location>
        <begin position="657"/>
        <end position="674"/>
    </location>
</feature>
<feature type="region of interest" description="Disordered" evidence="3">
    <location>
        <begin position="389"/>
        <end position="410"/>
    </location>
</feature>
<dbReference type="OrthoDB" id="2162691at2759"/>
<dbReference type="PROSITE" id="PS51778">
    <property type="entry name" value="VAST"/>
    <property type="match status" value="1"/>
</dbReference>
<dbReference type="GO" id="GO:0032366">
    <property type="term" value="P:intracellular sterol transport"/>
    <property type="evidence" value="ECO:0007669"/>
    <property type="project" value="TreeGrafter"/>
</dbReference>
<proteinExistence type="predicted"/>
<feature type="region of interest" description="Disordered" evidence="3">
    <location>
        <begin position="57"/>
        <end position="312"/>
    </location>
</feature>
<comment type="caution">
    <text evidence="6">The sequence shown here is derived from an EMBL/GenBank/DDBJ whole genome shotgun (WGS) entry which is preliminary data.</text>
</comment>
<evidence type="ECO:0000256" key="4">
    <source>
        <dbReference type="SAM" id="Phobius"/>
    </source>
</evidence>
<keyword evidence="4" id="KW-0812">Transmembrane</keyword>
<accession>A0A261Y7V3</accession>
<dbReference type="PANTHER" id="PTHR23319">
    <property type="entry name" value="GRAM DOMAIN CONTAINING 1B, ISOFORM E"/>
    <property type="match status" value="1"/>
</dbReference>
<dbReference type="Proteomes" id="UP000242875">
    <property type="component" value="Unassembled WGS sequence"/>
</dbReference>
<dbReference type="GO" id="GO:0005789">
    <property type="term" value="C:endoplasmic reticulum membrane"/>
    <property type="evidence" value="ECO:0007669"/>
    <property type="project" value="TreeGrafter"/>
</dbReference>
<evidence type="ECO:0000313" key="6">
    <source>
        <dbReference type="EMBL" id="OZJ06658.1"/>
    </source>
</evidence>
<dbReference type="GO" id="GO:0005886">
    <property type="term" value="C:plasma membrane"/>
    <property type="evidence" value="ECO:0007669"/>
    <property type="project" value="TreeGrafter"/>
</dbReference>
<feature type="compositionally biased region" description="Polar residues" evidence="3">
    <location>
        <begin position="1"/>
        <end position="10"/>
    </location>
</feature>
<dbReference type="InterPro" id="IPR031968">
    <property type="entry name" value="VASt"/>
</dbReference>
<feature type="domain" description="VASt" evidence="5">
    <location>
        <begin position="431"/>
        <end position="611"/>
    </location>
</feature>
<evidence type="ECO:0000256" key="1">
    <source>
        <dbReference type="ARBA" id="ARBA00004370"/>
    </source>
</evidence>
<feature type="compositionally biased region" description="Low complexity" evidence="3">
    <location>
        <begin position="394"/>
        <end position="410"/>
    </location>
</feature>
<dbReference type="AlphaFoldDB" id="A0A261Y7V3"/>
<feature type="compositionally biased region" description="Polar residues" evidence="3">
    <location>
        <begin position="124"/>
        <end position="139"/>
    </location>
</feature>
<feature type="region of interest" description="Disordered" evidence="3">
    <location>
        <begin position="1"/>
        <end position="39"/>
    </location>
</feature>
<gene>
    <name evidence="6" type="ORF">BZG36_00450</name>
</gene>
<feature type="compositionally biased region" description="Basic and acidic residues" evidence="3">
    <location>
        <begin position="148"/>
        <end position="165"/>
    </location>
</feature>
<name>A0A261Y7V3_9FUNG</name>
<organism evidence="6 7">
    <name type="scientific">Bifiguratus adelaidae</name>
    <dbReference type="NCBI Taxonomy" id="1938954"/>
    <lineage>
        <taxon>Eukaryota</taxon>
        <taxon>Fungi</taxon>
        <taxon>Fungi incertae sedis</taxon>
        <taxon>Mucoromycota</taxon>
        <taxon>Mucoromycotina</taxon>
        <taxon>Endogonomycetes</taxon>
        <taxon>Endogonales</taxon>
        <taxon>Endogonales incertae sedis</taxon>
        <taxon>Bifiguratus</taxon>
    </lineage>
</organism>
<dbReference type="GO" id="GO:0120015">
    <property type="term" value="F:sterol transfer activity"/>
    <property type="evidence" value="ECO:0007669"/>
    <property type="project" value="TreeGrafter"/>
</dbReference>
<keyword evidence="7" id="KW-1185">Reference proteome</keyword>
<dbReference type="Pfam" id="PF16016">
    <property type="entry name" value="VASt"/>
    <property type="match status" value="1"/>
</dbReference>
<feature type="compositionally biased region" description="Low complexity" evidence="3">
    <location>
        <begin position="289"/>
        <end position="298"/>
    </location>
</feature>
<dbReference type="EMBL" id="MVBO01000002">
    <property type="protein sequence ID" value="OZJ06658.1"/>
    <property type="molecule type" value="Genomic_DNA"/>
</dbReference>
<evidence type="ECO:0000256" key="2">
    <source>
        <dbReference type="ARBA" id="ARBA00023136"/>
    </source>
</evidence>
<protein>
    <recommendedName>
        <fullName evidence="5">VASt domain-containing protein</fullName>
    </recommendedName>
</protein>
<dbReference type="GO" id="GO:0032934">
    <property type="term" value="F:sterol binding"/>
    <property type="evidence" value="ECO:0007669"/>
    <property type="project" value="TreeGrafter"/>
</dbReference>
<feature type="compositionally biased region" description="Polar residues" evidence="3">
    <location>
        <begin position="251"/>
        <end position="276"/>
    </location>
</feature>